<dbReference type="InterPro" id="IPR043136">
    <property type="entry name" value="B30.2/SPRY_sf"/>
</dbReference>
<dbReference type="AlphaFoldDB" id="A0AA35SE25"/>
<comment type="caution">
    <text evidence="2">The sequence shown here is derived from an EMBL/GenBank/DDBJ whole genome shotgun (WGS) entry which is preliminary data.</text>
</comment>
<feature type="non-terminal residue" evidence="2">
    <location>
        <position position="1"/>
    </location>
</feature>
<dbReference type="EMBL" id="CASHTH010002323">
    <property type="protein sequence ID" value="CAI8028288.1"/>
    <property type="molecule type" value="Genomic_DNA"/>
</dbReference>
<gene>
    <name evidence="2" type="ORF">GBAR_LOCUS16149</name>
</gene>
<evidence type="ECO:0000313" key="2">
    <source>
        <dbReference type="EMBL" id="CAI8028288.1"/>
    </source>
</evidence>
<name>A0AA35SE25_GEOBA</name>
<reference evidence="2" key="1">
    <citation type="submission" date="2023-03" db="EMBL/GenBank/DDBJ databases">
        <authorList>
            <person name="Steffen K."/>
            <person name="Cardenas P."/>
        </authorList>
    </citation>
    <scope>NUCLEOTIDE SEQUENCE</scope>
</reference>
<evidence type="ECO:0000313" key="3">
    <source>
        <dbReference type="Proteomes" id="UP001174909"/>
    </source>
</evidence>
<dbReference type="Gene3D" id="2.60.120.920">
    <property type="match status" value="1"/>
</dbReference>
<dbReference type="Proteomes" id="UP001174909">
    <property type="component" value="Unassembled WGS sequence"/>
</dbReference>
<organism evidence="2 3">
    <name type="scientific">Geodia barretti</name>
    <name type="common">Barrett's horny sponge</name>
    <dbReference type="NCBI Taxonomy" id="519541"/>
    <lineage>
        <taxon>Eukaryota</taxon>
        <taxon>Metazoa</taxon>
        <taxon>Porifera</taxon>
        <taxon>Demospongiae</taxon>
        <taxon>Heteroscleromorpha</taxon>
        <taxon>Tetractinellida</taxon>
        <taxon>Astrophorina</taxon>
        <taxon>Geodiidae</taxon>
        <taxon>Geodia</taxon>
    </lineage>
</organism>
<sequence>MAAESEAGDMRQRAGSLAQNLPLLWETSISKSLCLYLTPNGELHIYFDGKHKKKMESDLPVDVPLWGAVDVSGKCVQIKSQLLLNMEGEAATTTTLHHADDVALPPMDCFKNKAVKVEVTPSENTVTIAPRGLGIALKVPPEALQQTGAPTTFAVTTCTPESFVYPDGYKSLSPIYYIASNNPLKKELEVLLEHNVNI</sequence>
<feature type="domain" description="NHR" evidence="1">
    <location>
        <begin position="15"/>
        <end position="79"/>
    </location>
</feature>
<evidence type="ECO:0000259" key="1">
    <source>
        <dbReference type="Pfam" id="PF07177"/>
    </source>
</evidence>
<dbReference type="InterPro" id="IPR006573">
    <property type="entry name" value="NHR_dom"/>
</dbReference>
<keyword evidence="3" id="KW-1185">Reference proteome</keyword>
<protein>
    <recommendedName>
        <fullName evidence="1">NHR domain-containing protein</fullName>
    </recommendedName>
</protein>
<proteinExistence type="predicted"/>
<accession>A0AA35SE25</accession>
<dbReference type="Pfam" id="PF07177">
    <property type="entry name" value="Neuralized"/>
    <property type="match status" value="1"/>
</dbReference>